<dbReference type="Proteomes" id="UP001626550">
    <property type="component" value="Unassembled WGS sequence"/>
</dbReference>
<gene>
    <name evidence="2" type="ORF">Ciccas_002396</name>
</gene>
<feature type="region of interest" description="Disordered" evidence="1">
    <location>
        <begin position="26"/>
        <end position="72"/>
    </location>
</feature>
<dbReference type="AlphaFoldDB" id="A0ABD2QHQ8"/>
<dbReference type="EMBL" id="JBJKFK010000188">
    <property type="protein sequence ID" value="KAL3318943.1"/>
    <property type="molecule type" value="Genomic_DNA"/>
</dbReference>
<evidence type="ECO:0000256" key="1">
    <source>
        <dbReference type="SAM" id="MobiDB-lite"/>
    </source>
</evidence>
<name>A0ABD2QHQ8_9PLAT</name>
<accession>A0ABD2QHQ8</accession>
<organism evidence="2 3">
    <name type="scientific">Cichlidogyrus casuarinus</name>
    <dbReference type="NCBI Taxonomy" id="1844966"/>
    <lineage>
        <taxon>Eukaryota</taxon>
        <taxon>Metazoa</taxon>
        <taxon>Spiralia</taxon>
        <taxon>Lophotrochozoa</taxon>
        <taxon>Platyhelminthes</taxon>
        <taxon>Monogenea</taxon>
        <taxon>Monopisthocotylea</taxon>
        <taxon>Dactylogyridea</taxon>
        <taxon>Ancyrocephalidae</taxon>
        <taxon>Cichlidogyrus</taxon>
    </lineage>
</organism>
<evidence type="ECO:0000313" key="2">
    <source>
        <dbReference type="EMBL" id="KAL3318943.1"/>
    </source>
</evidence>
<protein>
    <submittedName>
        <fullName evidence="2">Uncharacterized protein</fullName>
    </submittedName>
</protein>
<keyword evidence="3" id="KW-1185">Reference proteome</keyword>
<evidence type="ECO:0000313" key="3">
    <source>
        <dbReference type="Proteomes" id="UP001626550"/>
    </source>
</evidence>
<proteinExistence type="predicted"/>
<reference evidence="2 3" key="1">
    <citation type="submission" date="2024-11" db="EMBL/GenBank/DDBJ databases">
        <title>Adaptive evolution of stress response genes in parasites aligns with host niche diversity.</title>
        <authorList>
            <person name="Hahn C."/>
            <person name="Resl P."/>
        </authorList>
    </citation>
    <scope>NUCLEOTIDE SEQUENCE [LARGE SCALE GENOMIC DNA]</scope>
    <source>
        <strain evidence="2">EGGRZ-B1_66</strain>
        <tissue evidence="2">Body</tissue>
    </source>
</reference>
<comment type="caution">
    <text evidence="2">The sequence shown here is derived from an EMBL/GenBank/DDBJ whole genome shotgun (WGS) entry which is preliminary data.</text>
</comment>
<feature type="compositionally biased region" description="Polar residues" evidence="1">
    <location>
        <begin position="26"/>
        <end position="36"/>
    </location>
</feature>
<sequence length="72" mass="7868">MQLSSSCVDLSKSVLNEQVHVPLIPVQTNSVNSSPQHRVLPSRPPPPPARQTTAQPPDRPPPPPRAHLKNLE</sequence>